<evidence type="ECO:0000313" key="8">
    <source>
        <dbReference type="Proteomes" id="UP000295573"/>
    </source>
</evidence>
<feature type="transmembrane region" description="Helical" evidence="6">
    <location>
        <begin position="71"/>
        <end position="93"/>
    </location>
</feature>
<dbReference type="Proteomes" id="UP000295573">
    <property type="component" value="Unassembled WGS sequence"/>
</dbReference>
<protein>
    <submittedName>
        <fullName evidence="7">Mn2+/Fe2+ NRAMP family transporter</fullName>
    </submittedName>
</protein>
<keyword evidence="8" id="KW-1185">Reference proteome</keyword>
<organism evidence="7 8">
    <name type="scientific">Kribbella antiqua</name>
    <dbReference type="NCBI Taxonomy" id="2512217"/>
    <lineage>
        <taxon>Bacteria</taxon>
        <taxon>Bacillati</taxon>
        <taxon>Actinomycetota</taxon>
        <taxon>Actinomycetes</taxon>
        <taxon>Propionibacteriales</taxon>
        <taxon>Kribbellaceae</taxon>
        <taxon>Kribbella</taxon>
    </lineage>
</organism>
<gene>
    <name evidence="7" type="ORF">EV646_10363</name>
</gene>
<feature type="transmembrane region" description="Helical" evidence="6">
    <location>
        <begin position="156"/>
        <end position="174"/>
    </location>
</feature>
<evidence type="ECO:0000256" key="3">
    <source>
        <dbReference type="ARBA" id="ARBA00022989"/>
    </source>
</evidence>
<feature type="transmembrane region" description="Helical" evidence="6">
    <location>
        <begin position="354"/>
        <end position="377"/>
    </location>
</feature>
<keyword evidence="2 6" id="KW-0812">Transmembrane</keyword>
<dbReference type="GO" id="GO:0016020">
    <property type="term" value="C:membrane"/>
    <property type="evidence" value="ECO:0007669"/>
    <property type="project" value="UniProtKB-SubCell"/>
</dbReference>
<feature type="transmembrane region" description="Helical" evidence="6">
    <location>
        <begin position="219"/>
        <end position="239"/>
    </location>
</feature>
<dbReference type="GO" id="GO:0046873">
    <property type="term" value="F:metal ion transmembrane transporter activity"/>
    <property type="evidence" value="ECO:0007669"/>
    <property type="project" value="InterPro"/>
</dbReference>
<proteinExistence type="predicted"/>
<keyword evidence="4 6" id="KW-0472">Membrane</keyword>
<dbReference type="AlphaFoldDB" id="A0A4R2IX76"/>
<evidence type="ECO:0000256" key="2">
    <source>
        <dbReference type="ARBA" id="ARBA00022692"/>
    </source>
</evidence>
<feature type="region of interest" description="Disordered" evidence="5">
    <location>
        <begin position="1"/>
        <end position="42"/>
    </location>
</feature>
<comment type="caution">
    <text evidence="7">The sequence shown here is derived from an EMBL/GenBank/DDBJ whole genome shotgun (WGS) entry which is preliminary data.</text>
</comment>
<sequence length="419" mass="43638">MSTRTSRPRRPPTSKPVRRTNPYARRLSPAAGHKTPDSAMKTGTRSTLIGATFLTATSAIGPGFISQTTSFTVSLGAAFAFAILASVVVDVAVQLNVWRVIGVSGRRAQELGNLVAPRLGTAMAALLFAGGLVFTVGNVSGTGLGMDALFGLDPRIGAALSAVVAIGIFLARRAGVALDRAVLVLGLVMIAVTGWLAVASDPPMGKALRNVVLPEHADFLVVTTLIGSTIGGYVMYAGAHRLLDSGVSGPQYVRSISRASVAGIVIAGVLRAVLFLAVLGVTVAEPAAGFGLRAVGILLWATAIACVIGAAYTTVSFVTSRTKTTEGTRTVLVVLFIAVSTVIYLSVGTAPAQLLVFAGAFNGLLLPIGVGVLLWVAWQRPDLLRGYRYPRWLLTVGGAAWLLTIYLAIRSVKPVFELF</sequence>
<accession>A0A4R2IX76</accession>
<dbReference type="Pfam" id="PF01566">
    <property type="entry name" value="Nramp"/>
    <property type="match status" value="1"/>
</dbReference>
<feature type="transmembrane region" description="Helical" evidence="6">
    <location>
        <begin position="48"/>
        <end position="65"/>
    </location>
</feature>
<feature type="transmembrane region" description="Helical" evidence="6">
    <location>
        <begin position="330"/>
        <end position="348"/>
    </location>
</feature>
<feature type="compositionally biased region" description="Basic residues" evidence="5">
    <location>
        <begin position="1"/>
        <end position="18"/>
    </location>
</feature>
<comment type="subcellular location">
    <subcellularLocation>
        <location evidence="1">Membrane</location>
        <topology evidence="1">Multi-pass membrane protein</topology>
    </subcellularLocation>
</comment>
<evidence type="ECO:0000313" key="7">
    <source>
        <dbReference type="EMBL" id="TCO49086.1"/>
    </source>
</evidence>
<evidence type="ECO:0000256" key="5">
    <source>
        <dbReference type="SAM" id="MobiDB-lite"/>
    </source>
</evidence>
<feature type="transmembrane region" description="Helical" evidence="6">
    <location>
        <begin position="181"/>
        <end position="199"/>
    </location>
</feature>
<dbReference type="OrthoDB" id="141480at2"/>
<evidence type="ECO:0000256" key="1">
    <source>
        <dbReference type="ARBA" id="ARBA00004141"/>
    </source>
</evidence>
<feature type="transmembrane region" description="Helical" evidence="6">
    <location>
        <begin position="389"/>
        <end position="409"/>
    </location>
</feature>
<dbReference type="EMBL" id="SLWR01000003">
    <property type="protein sequence ID" value="TCO49086.1"/>
    <property type="molecule type" value="Genomic_DNA"/>
</dbReference>
<name>A0A4R2IX76_9ACTN</name>
<evidence type="ECO:0000256" key="6">
    <source>
        <dbReference type="SAM" id="Phobius"/>
    </source>
</evidence>
<dbReference type="InterPro" id="IPR001046">
    <property type="entry name" value="NRAMP_fam"/>
</dbReference>
<dbReference type="RefSeq" id="WP_132146368.1">
    <property type="nucleotide sequence ID" value="NZ_SLWR01000003.1"/>
</dbReference>
<evidence type="ECO:0000256" key="4">
    <source>
        <dbReference type="ARBA" id="ARBA00023136"/>
    </source>
</evidence>
<feature type="transmembrane region" description="Helical" evidence="6">
    <location>
        <begin position="290"/>
        <end position="318"/>
    </location>
</feature>
<keyword evidence="3 6" id="KW-1133">Transmembrane helix</keyword>
<feature type="transmembrane region" description="Helical" evidence="6">
    <location>
        <begin position="114"/>
        <end position="136"/>
    </location>
</feature>
<feature type="transmembrane region" description="Helical" evidence="6">
    <location>
        <begin position="260"/>
        <end position="284"/>
    </location>
</feature>
<reference evidence="7 8" key="1">
    <citation type="journal article" date="2015" name="Stand. Genomic Sci.">
        <title>Genomic Encyclopedia of Bacterial and Archaeal Type Strains, Phase III: the genomes of soil and plant-associated and newly described type strains.</title>
        <authorList>
            <person name="Whitman W.B."/>
            <person name="Woyke T."/>
            <person name="Klenk H.P."/>
            <person name="Zhou Y."/>
            <person name="Lilburn T.G."/>
            <person name="Beck B.J."/>
            <person name="De Vos P."/>
            <person name="Vandamme P."/>
            <person name="Eisen J.A."/>
            <person name="Garrity G."/>
            <person name="Hugenholtz P."/>
            <person name="Kyrpides N.C."/>
        </authorList>
    </citation>
    <scope>NUCLEOTIDE SEQUENCE [LARGE SCALE GENOMIC DNA]</scope>
    <source>
        <strain evidence="7 8">VKM Ac-2541</strain>
    </source>
</reference>